<organism evidence="1 2">
    <name type="scientific">Prorocentrum cordatum</name>
    <dbReference type="NCBI Taxonomy" id="2364126"/>
    <lineage>
        <taxon>Eukaryota</taxon>
        <taxon>Sar</taxon>
        <taxon>Alveolata</taxon>
        <taxon>Dinophyceae</taxon>
        <taxon>Prorocentrales</taxon>
        <taxon>Prorocentraceae</taxon>
        <taxon>Prorocentrum</taxon>
    </lineage>
</organism>
<proteinExistence type="predicted"/>
<evidence type="ECO:0000313" key="1">
    <source>
        <dbReference type="EMBL" id="CAK0848890.1"/>
    </source>
</evidence>
<gene>
    <name evidence="1" type="ORF">PCOR1329_LOCUS41725</name>
</gene>
<dbReference type="InterPro" id="IPR036188">
    <property type="entry name" value="FAD/NAD-bd_sf"/>
</dbReference>
<feature type="non-terminal residue" evidence="1">
    <location>
        <position position="1"/>
    </location>
</feature>
<dbReference type="Proteomes" id="UP001189429">
    <property type="component" value="Unassembled WGS sequence"/>
</dbReference>
<accession>A0ABN9TRV0</accession>
<keyword evidence="2" id="KW-1185">Reference proteome</keyword>
<evidence type="ECO:0000313" key="2">
    <source>
        <dbReference type="Proteomes" id="UP001189429"/>
    </source>
</evidence>
<comment type="caution">
    <text evidence="1">The sequence shown here is derived from an EMBL/GenBank/DDBJ whole genome shotgun (WGS) entry which is preliminary data.</text>
</comment>
<reference evidence="1" key="1">
    <citation type="submission" date="2023-10" db="EMBL/GenBank/DDBJ databases">
        <authorList>
            <person name="Chen Y."/>
            <person name="Shah S."/>
            <person name="Dougan E. K."/>
            <person name="Thang M."/>
            <person name="Chan C."/>
        </authorList>
    </citation>
    <scope>NUCLEOTIDE SEQUENCE [LARGE SCALE GENOMIC DNA]</scope>
</reference>
<dbReference type="Gene3D" id="3.50.50.60">
    <property type="entry name" value="FAD/NAD(P)-binding domain"/>
    <property type="match status" value="1"/>
</dbReference>
<dbReference type="EMBL" id="CAUYUJ010015018">
    <property type="protein sequence ID" value="CAK0848890.1"/>
    <property type="molecule type" value="Genomic_DNA"/>
</dbReference>
<sequence>VLRDALREGGRHPPCTSVCPFTASIACPFHRLASLARARRVAEHFGLPTTFTPEQSVSFFDFSDTHRHEQAIIFKQECPSQGGRPLPVCLAGDALLEPFWPTGLGCIRGFMSALDCISSLQLWFSTYDQELVARHSEQAYKLLKSVEGQTKDKSLRPDKEWRVDPGTRYRGFRAVVASCWRQRVPIEVSRQQADAATALDGCAGKVA</sequence>
<name>A0ABN9TRV0_9DINO</name>
<protein>
    <submittedName>
        <fullName evidence="1">Uncharacterized protein</fullName>
    </submittedName>
</protein>